<dbReference type="NCBIfam" id="NF002058">
    <property type="entry name" value="PRK00888.1"/>
    <property type="match status" value="1"/>
</dbReference>
<comment type="similarity">
    <text evidence="7">Belongs to the FtsB family.</text>
</comment>
<dbReference type="PANTHER" id="PTHR37485:SF1">
    <property type="entry name" value="CELL DIVISION PROTEIN FTSB"/>
    <property type="match status" value="1"/>
</dbReference>
<keyword evidence="7" id="KW-0997">Cell inner membrane</keyword>
<evidence type="ECO:0000256" key="7">
    <source>
        <dbReference type="HAMAP-Rule" id="MF_00599"/>
    </source>
</evidence>
<evidence type="ECO:0000256" key="1">
    <source>
        <dbReference type="ARBA" id="ARBA00022475"/>
    </source>
</evidence>
<dbReference type="GO" id="GO:0030428">
    <property type="term" value="C:cell septum"/>
    <property type="evidence" value="ECO:0007669"/>
    <property type="project" value="TreeGrafter"/>
</dbReference>
<comment type="function">
    <text evidence="7">Essential cell division protein. May link together the upstream cell division proteins, which are predominantly cytoplasmic, with the downstream cell division proteins, which are predominantly periplasmic.</text>
</comment>
<evidence type="ECO:0000256" key="2">
    <source>
        <dbReference type="ARBA" id="ARBA00022618"/>
    </source>
</evidence>
<evidence type="ECO:0000256" key="6">
    <source>
        <dbReference type="ARBA" id="ARBA00023306"/>
    </source>
</evidence>
<dbReference type="AlphaFoldDB" id="N8W944"/>
<keyword evidence="3 7" id="KW-0812">Transmembrane</keyword>
<protein>
    <recommendedName>
        <fullName evidence="7">Cell division protein FtsB</fullName>
    </recommendedName>
</protein>
<evidence type="ECO:0000313" key="9">
    <source>
        <dbReference type="Proteomes" id="UP000013209"/>
    </source>
</evidence>
<accession>N8W944</accession>
<feature type="topological domain" description="Cytoplasmic" evidence="7">
    <location>
        <begin position="1"/>
        <end position="12"/>
    </location>
</feature>
<dbReference type="RefSeq" id="WP_004806821.1">
    <property type="nucleotide sequence ID" value="NZ_JAKZGA010000001.1"/>
</dbReference>
<keyword evidence="5 7" id="KW-0472">Membrane</keyword>
<dbReference type="eggNOG" id="COG2919">
    <property type="taxonomic scope" value="Bacteria"/>
</dbReference>
<dbReference type="GO" id="GO:0043093">
    <property type="term" value="P:FtsZ-dependent cytokinesis"/>
    <property type="evidence" value="ECO:0007669"/>
    <property type="project" value="UniProtKB-UniRule"/>
</dbReference>
<evidence type="ECO:0000256" key="4">
    <source>
        <dbReference type="ARBA" id="ARBA00022989"/>
    </source>
</evidence>
<dbReference type="PATRIC" id="fig|1144672.3.peg.3026"/>
<keyword evidence="6 7" id="KW-0131">Cell cycle</keyword>
<feature type="topological domain" description="Periplasmic" evidence="7">
    <location>
        <begin position="31"/>
        <end position="123"/>
    </location>
</feature>
<gene>
    <name evidence="7" type="primary">ftsB</name>
    <name evidence="8" type="ORF">F966_03145</name>
</gene>
<keyword evidence="1 7" id="KW-1003">Cell membrane</keyword>
<comment type="caution">
    <text evidence="8">The sequence shown here is derived from an EMBL/GenBank/DDBJ whole genome shotgun (WGS) entry which is preliminary data.</text>
</comment>
<organism evidence="8 9">
    <name type="scientific">Acinetobacter higginsii</name>
    <dbReference type="NCBI Taxonomy" id="70347"/>
    <lineage>
        <taxon>Bacteria</taxon>
        <taxon>Pseudomonadati</taxon>
        <taxon>Pseudomonadota</taxon>
        <taxon>Gammaproteobacteria</taxon>
        <taxon>Moraxellales</taxon>
        <taxon>Moraxellaceae</taxon>
        <taxon>Acinetobacter</taxon>
    </lineage>
</organism>
<evidence type="ECO:0000313" key="8">
    <source>
        <dbReference type="EMBL" id="ENV08471.1"/>
    </source>
</evidence>
<dbReference type="PANTHER" id="PTHR37485">
    <property type="entry name" value="CELL DIVISION PROTEIN FTSB"/>
    <property type="match status" value="1"/>
</dbReference>
<dbReference type="InterPro" id="IPR007060">
    <property type="entry name" value="FtsL/DivIC"/>
</dbReference>
<proteinExistence type="inferred from homology"/>
<dbReference type="HOGENOM" id="CLU_134863_0_0_6"/>
<sequence length="123" mass="13912">MIEMFRSTSSKLILVLVIALVASLQYQFWLGEGGYFPHQALTQQITQQAEINTELKERNRILAAEVFDLKSGSEAIEEHARLDLGLVKPNETFVQMSTISTHYKPIYIDPNAKEDTATNENPD</sequence>
<dbReference type="HAMAP" id="MF_00599">
    <property type="entry name" value="FtsB"/>
    <property type="match status" value="1"/>
</dbReference>
<keyword evidence="2 7" id="KW-0132">Cell division</keyword>
<comment type="subunit">
    <text evidence="7">Part of a complex composed of FtsB, FtsL and FtsQ.</text>
</comment>
<dbReference type="GO" id="GO:0032153">
    <property type="term" value="C:cell division site"/>
    <property type="evidence" value="ECO:0007669"/>
    <property type="project" value="UniProtKB-UniRule"/>
</dbReference>
<dbReference type="EMBL" id="APPH01000015">
    <property type="protein sequence ID" value="ENV08471.1"/>
    <property type="molecule type" value="Genomic_DNA"/>
</dbReference>
<dbReference type="STRING" id="1144672.F966_03145"/>
<name>N8W944_9GAMM</name>
<comment type="subcellular location">
    <subcellularLocation>
        <location evidence="7">Cell inner membrane</location>
        <topology evidence="7">Single-pass type II membrane protein</topology>
    </subcellularLocation>
    <text evidence="7">Localizes to the division septum.</text>
</comment>
<dbReference type="GO" id="GO:0005886">
    <property type="term" value="C:plasma membrane"/>
    <property type="evidence" value="ECO:0007669"/>
    <property type="project" value="UniProtKB-SubCell"/>
</dbReference>
<dbReference type="Pfam" id="PF04977">
    <property type="entry name" value="DivIC"/>
    <property type="match status" value="1"/>
</dbReference>
<dbReference type="Proteomes" id="UP000013209">
    <property type="component" value="Unassembled WGS sequence"/>
</dbReference>
<evidence type="ECO:0000256" key="5">
    <source>
        <dbReference type="ARBA" id="ARBA00023136"/>
    </source>
</evidence>
<dbReference type="InterPro" id="IPR023081">
    <property type="entry name" value="Cell_div_FtsB"/>
</dbReference>
<keyword evidence="4 7" id="KW-1133">Transmembrane helix</keyword>
<evidence type="ECO:0000256" key="3">
    <source>
        <dbReference type="ARBA" id="ARBA00022692"/>
    </source>
</evidence>
<reference evidence="8 9" key="1">
    <citation type="submission" date="2013-02" db="EMBL/GenBank/DDBJ databases">
        <title>The Genome Sequence of Acinetobacter sp. CIP 56.2.</title>
        <authorList>
            <consortium name="The Broad Institute Genome Sequencing Platform"/>
            <consortium name="The Broad Institute Genome Sequencing Center for Infectious Disease"/>
            <person name="Cerqueira G."/>
            <person name="Feldgarden M."/>
            <person name="Courvalin P."/>
            <person name="Perichon B."/>
            <person name="Grillot-Courvalin C."/>
            <person name="Clermont D."/>
            <person name="Rocha E."/>
            <person name="Yoon E.-J."/>
            <person name="Nemec A."/>
            <person name="Walker B."/>
            <person name="Young S.K."/>
            <person name="Zeng Q."/>
            <person name="Gargeya S."/>
            <person name="Fitzgerald M."/>
            <person name="Haas B."/>
            <person name="Abouelleil A."/>
            <person name="Alvarado L."/>
            <person name="Arachchi H.M."/>
            <person name="Berlin A.M."/>
            <person name="Chapman S.B."/>
            <person name="Dewar J."/>
            <person name="Goldberg J."/>
            <person name="Griggs A."/>
            <person name="Gujja S."/>
            <person name="Hansen M."/>
            <person name="Howarth C."/>
            <person name="Imamovic A."/>
            <person name="Larimer J."/>
            <person name="McCowan C."/>
            <person name="Murphy C."/>
            <person name="Neiman D."/>
            <person name="Pearson M."/>
            <person name="Priest M."/>
            <person name="Roberts A."/>
            <person name="Saif S."/>
            <person name="Shea T."/>
            <person name="Sisk P."/>
            <person name="Sykes S."/>
            <person name="Wortman J."/>
            <person name="Nusbaum C."/>
            <person name="Birren B."/>
        </authorList>
    </citation>
    <scope>NUCLEOTIDE SEQUENCE [LARGE SCALE GENOMIC DNA]</scope>
    <source>
        <strain evidence="8 9">CIP 56.2</strain>
    </source>
</reference>